<name>A0A1E5VRS9_9POAL</name>
<gene>
    <name evidence="1" type="ORF">BAE44_0011154</name>
</gene>
<dbReference type="PANTHER" id="PTHR35545">
    <property type="entry name" value="F-BOX DOMAIN-CONTAINING PROTEIN"/>
    <property type="match status" value="1"/>
</dbReference>
<sequence>LLLLILRRLDTRTALATAALSKCWAGLPRELNTFSFRVSDILPPRYGQCIRLHGEADDFRFGFNINFNVLCANIRRYERCAMRAMAASINNFLDADDYYDSGGHPFRCVRTLRLEFFATQCSGCMNRLIAKAVDVWVTFWRH</sequence>
<dbReference type="PANTHER" id="PTHR35545:SF32">
    <property type="entry name" value="OS05G0541600 PROTEIN"/>
    <property type="match status" value="1"/>
</dbReference>
<dbReference type="Proteomes" id="UP000095767">
    <property type="component" value="Unassembled WGS sequence"/>
</dbReference>
<evidence type="ECO:0008006" key="3">
    <source>
        <dbReference type="Google" id="ProtNLM"/>
    </source>
</evidence>
<accession>A0A1E5VRS9</accession>
<reference evidence="1 2" key="1">
    <citation type="submission" date="2016-09" db="EMBL/GenBank/DDBJ databases">
        <title>The draft genome of Dichanthelium oligosanthes: A C3 panicoid grass species.</title>
        <authorList>
            <person name="Studer A.J."/>
            <person name="Schnable J.C."/>
            <person name="Brutnell T.P."/>
        </authorList>
    </citation>
    <scope>NUCLEOTIDE SEQUENCE [LARGE SCALE GENOMIC DNA]</scope>
    <source>
        <strain evidence="2">cv. Kellogg 1175</strain>
        <tissue evidence="1">Leaf</tissue>
    </source>
</reference>
<keyword evidence="2" id="KW-1185">Reference proteome</keyword>
<organism evidence="1 2">
    <name type="scientific">Dichanthelium oligosanthes</name>
    <dbReference type="NCBI Taxonomy" id="888268"/>
    <lineage>
        <taxon>Eukaryota</taxon>
        <taxon>Viridiplantae</taxon>
        <taxon>Streptophyta</taxon>
        <taxon>Embryophyta</taxon>
        <taxon>Tracheophyta</taxon>
        <taxon>Spermatophyta</taxon>
        <taxon>Magnoliopsida</taxon>
        <taxon>Liliopsida</taxon>
        <taxon>Poales</taxon>
        <taxon>Poaceae</taxon>
        <taxon>PACMAD clade</taxon>
        <taxon>Panicoideae</taxon>
        <taxon>Panicodae</taxon>
        <taxon>Paniceae</taxon>
        <taxon>Dichantheliinae</taxon>
        <taxon>Dichanthelium</taxon>
    </lineage>
</organism>
<dbReference type="STRING" id="888268.A0A1E5VRS9"/>
<dbReference type="OrthoDB" id="688942at2759"/>
<dbReference type="AlphaFoldDB" id="A0A1E5VRS9"/>
<evidence type="ECO:0000313" key="1">
    <source>
        <dbReference type="EMBL" id="OEL27828.1"/>
    </source>
</evidence>
<proteinExistence type="predicted"/>
<comment type="caution">
    <text evidence="1">The sequence shown here is derived from an EMBL/GenBank/DDBJ whole genome shotgun (WGS) entry which is preliminary data.</text>
</comment>
<dbReference type="EMBL" id="LWDX02031557">
    <property type="protein sequence ID" value="OEL27828.1"/>
    <property type="molecule type" value="Genomic_DNA"/>
</dbReference>
<protein>
    <recommendedName>
        <fullName evidence="3">F-box domain-containing protein</fullName>
    </recommendedName>
</protein>
<feature type="non-terminal residue" evidence="1">
    <location>
        <position position="1"/>
    </location>
</feature>
<evidence type="ECO:0000313" key="2">
    <source>
        <dbReference type="Proteomes" id="UP000095767"/>
    </source>
</evidence>